<evidence type="ECO:0000313" key="1">
    <source>
        <dbReference type="EMBL" id="BAN64712.1"/>
    </source>
</evidence>
<sequence>MYLMLGALSTTMHRPIFPHLPTRPESNEIPYCTQTSYMHVLVHVSRYAYHVYRIKLQVSETEYISLQLRSGGHGLNP</sequence>
<dbReference type="AlphaFoldDB" id="S6BL58"/>
<dbReference type="EMBL" id="AK440918">
    <property type="protein sequence ID" value="BAN64712.1"/>
    <property type="molecule type" value="mRNA"/>
</dbReference>
<accession>S6BL58</accession>
<reference evidence="1" key="1">
    <citation type="journal article" date="2014" name="BMC Genomics">
        <title>The Babesia bovis gene and promoter model: an update from full-length EST analysis.</title>
        <authorList>
            <person name="Yamagishi J."/>
            <person name="Wakaguri H."/>
            <person name="Yokoyama N."/>
            <person name="Yamashita R."/>
            <person name="Suzuki Y."/>
            <person name="Xuan X."/>
            <person name="Igarashi I."/>
        </authorList>
    </citation>
    <scope>NUCLEOTIDE SEQUENCE</scope>
    <source>
        <strain evidence="1">Texas</strain>
    </source>
</reference>
<protein>
    <submittedName>
        <fullName evidence="1">Uncharacterized protein</fullName>
    </submittedName>
</protein>
<proteinExistence type="evidence at transcript level"/>
<name>S6BL58_BABBO</name>
<organism evidence="1">
    <name type="scientific">Babesia bovis</name>
    <dbReference type="NCBI Taxonomy" id="5865"/>
    <lineage>
        <taxon>Eukaryota</taxon>
        <taxon>Sar</taxon>
        <taxon>Alveolata</taxon>
        <taxon>Apicomplexa</taxon>
        <taxon>Aconoidasida</taxon>
        <taxon>Piroplasmida</taxon>
        <taxon>Babesiidae</taxon>
        <taxon>Babesia</taxon>
    </lineage>
</organism>